<dbReference type="EMBL" id="JAPFQI010000019">
    <property type="protein sequence ID" value="MCW8087648.1"/>
    <property type="molecule type" value="Genomic_DNA"/>
</dbReference>
<comment type="caution">
    <text evidence="3">The sequence shown here is derived from an EMBL/GenBank/DDBJ whole genome shotgun (WGS) entry which is preliminary data.</text>
</comment>
<dbReference type="InterPro" id="IPR019734">
    <property type="entry name" value="TPR_rpt"/>
</dbReference>
<sequence>MAGSPFCRAALLAVTLLAACAAGVDAPGRDGSLRAPVAGNPGNVFGSFLVGRFAADELDTRAAADSLLSALRAEPDQPELLQRAFLAALLDGRPEALRLARRLPDNLASQLVLMGSDVVSGRFDRAESRARALPRQGAIQALQPVIIAWTLAGRGQWGEALALLRPQAEGGRFRALNALHAALIADLGNRPRDAERFVRLALADQPEPTLRLSLLAASILHRTGKQAEASRLLDRLAEGHDELALAALEPARSQVLAARGITSPAEGIAEAYVALGAALRGQGLEEMSTLLARLSLRIRPGFAPALLLLGDQFTEADQFEAGLEILAAIPANDPLAPAAALRRAGLLDRLDRLDEAEQIIREVMEILPNPPQPRIRLGDILRRRSRFVEAAVAYDGAIERLGVPRAHDWPLFYARGIARERSGNWPGAEADFLHALELAPEQPFVLNYLGYSWADQGVNLDRARAMLERAVELRPQDGNIADSIGWVLFRQGDHAGAIHWLEKAVELEPRSGTINDHLGDAYWAAGREAEARFQWRRALTMENEPDEAAKIEMKLRDGLPRPVRQD</sequence>
<accession>A0ABT3NZP9</accession>
<feature type="signal peptide" evidence="2">
    <location>
        <begin position="1"/>
        <end position="21"/>
    </location>
</feature>
<keyword evidence="1" id="KW-0802">TPR repeat</keyword>
<gene>
    <name evidence="3" type="ORF">OF850_18640</name>
</gene>
<dbReference type="Pfam" id="PF13432">
    <property type="entry name" value="TPR_16"/>
    <property type="match status" value="2"/>
</dbReference>
<dbReference type="PANTHER" id="PTHR12558">
    <property type="entry name" value="CELL DIVISION CYCLE 16,23,27"/>
    <property type="match status" value="1"/>
</dbReference>
<dbReference type="PANTHER" id="PTHR12558:SF13">
    <property type="entry name" value="CELL DIVISION CYCLE PROTEIN 27 HOMOLOG"/>
    <property type="match status" value="1"/>
</dbReference>
<keyword evidence="4" id="KW-1185">Reference proteome</keyword>
<organism evidence="3 4">
    <name type="scientific">Sabulicella glaciei</name>
    <dbReference type="NCBI Taxonomy" id="2984948"/>
    <lineage>
        <taxon>Bacteria</taxon>
        <taxon>Pseudomonadati</taxon>
        <taxon>Pseudomonadota</taxon>
        <taxon>Alphaproteobacteria</taxon>
        <taxon>Acetobacterales</taxon>
        <taxon>Acetobacteraceae</taxon>
        <taxon>Sabulicella</taxon>
    </lineage>
</organism>
<feature type="repeat" description="TPR" evidence="1">
    <location>
        <begin position="478"/>
        <end position="511"/>
    </location>
</feature>
<dbReference type="InterPro" id="IPR011990">
    <property type="entry name" value="TPR-like_helical_dom_sf"/>
</dbReference>
<protein>
    <submittedName>
        <fullName evidence="3">Tetratricopeptide repeat protein</fullName>
    </submittedName>
</protein>
<reference evidence="3 4" key="1">
    <citation type="submission" date="2022-10" db="EMBL/GenBank/DDBJ databases">
        <title>Roseococcus glaciei nov., sp. nov., isolated from glacier.</title>
        <authorList>
            <person name="Liu Q."/>
            <person name="Xin Y.-H."/>
        </authorList>
    </citation>
    <scope>NUCLEOTIDE SEQUENCE [LARGE SCALE GENOMIC DNA]</scope>
    <source>
        <strain evidence="3 4">MDT2-1-1</strain>
    </source>
</reference>
<dbReference type="SUPFAM" id="SSF48452">
    <property type="entry name" value="TPR-like"/>
    <property type="match status" value="2"/>
</dbReference>
<feature type="chain" id="PRO_5046389277" evidence="2">
    <location>
        <begin position="22"/>
        <end position="566"/>
    </location>
</feature>
<dbReference type="Gene3D" id="1.25.40.10">
    <property type="entry name" value="Tetratricopeptide repeat domain"/>
    <property type="match status" value="3"/>
</dbReference>
<evidence type="ECO:0000313" key="4">
    <source>
        <dbReference type="Proteomes" id="UP001526430"/>
    </source>
</evidence>
<dbReference type="PROSITE" id="PS50005">
    <property type="entry name" value="TPR"/>
    <property type="match status" value="1"/>
</dbReference>
<dbReference type="RefSeq" id="WP_301591855.1">
    <property type="nucleotide sequence ID" value="NZ_JAPFQI010000019.1"/>
</dbReference>
<name>A0ABT3NZP9_9PROT</name>
<proteinExistence type="predicted"/>
<dbReference type="SMART" id="SM00028">
    <property type="entry name" value="TPR"/>
    <property type="match status" value="7"/>
</dbReference>
<evidence type="ECO:0000256" key="2">
    <source>
        <dbReference type="SAM" id="SignalP"/>
    </source>
</evidence>
<dbReference type="Proteomes" id="UP001526430">
    <property type="component" value="Unassembled WGS sequence"/>
</dbReference>
<evidence type="ECO:0000256" key="1">
    <source>
        <dbReference type="PROSITE-ProRule" id="PRU00339"/>
    </source>
</evidence>
<keyword evidence="2" id="KW-0732">Signal</keyword>
<evidence type="ECO:0000313" key="3">
    <source>
        <dbReference type="EMBL" id="MCW8087648.1"/>
    </source>
</evidence>